<evidence type="ECO:0000313" key="2">
    <source>
        <dbReference type="EMBL" id="BAH05165.1"/>
    </source>
</evidence>
<dbReference type="Gene3D" id="2.30.30.40">
    <property type="entry name" value="SH3 Domains"/>
    <property type="match status" value="1"/>
</dbReference>
<dbReference type="HOGENOM" id="CLU_149191_0_0_9"/>
<name>B9DY40_CLOK1</name>
<sequence length="139" mass="16007">MEKLKMLTFLLLLLIIGNGIILYHFSNKFSSQRRQIISLKYENDSLKSKLSKESPKRVDISYITPENSNAVVTIKTSLYLAPTLKSSVVNILEENTPLKIEDTAKIQNQLWYEISLNQINRSSRINSKGWVKSNYIKIT</sequence>
<gene>
    <name evidence="2" type="ordered locus">CKR_0114</name>
</gene>
<reference evidence="3" key="1">
    <citation type="submission" date="2005-09" db="EMBL/GenBank/DDBJ databases">
        <title>Complete genome sequence of Clostridium kluyveri and comparative genomics of Clostridia species.</title>
        <authorList>
            <person name="Inui M."/>
            <person name="Nonaka H."/>
            <person name="Shinoda Y."/>
            <person name="Ikenaga Y."/>
            <person name="Abe M."/>
            <person name="Naito K."/>
            <person name="Vertes A.A."/>
            <person name="Yukawa H."/>
        </authorList>
    </citation>
    <scope>NUCLEOTIDE SEQUENCE [LARGE SCALE GENOMIC DNA]</scope>
    <source>
        <strain evidence="3">NBRC 12016</strain>
    </source>
</reference>
<keyword evidence="1" id="KW-1133">Transmembrane helix</keyword>
<protein>
    <submittedName>
        <fullName evidence="2">Uncharacterized protein</fullName>
    </submittedName>
</protein>
<organism evidence="2 3">
    <name type="scientific">Clostridium kluyveri (strain NBRC 12016)</name>
    <dbReference type="NCBI Taxonomy" id="583346"/>
    <lineage>
        <taxon>Bacteria</taxon>
        <taxon>Bacillati</taxon>
        <taxon>Bacillota</taxon>
        <taxon>Clostridia</taxon>
        <taxon>Eubacteriales</taxon>
        <taxon>Clostridiaceae</taxon>
        <taxon>Clostridium</taxon>
    </lineage>
</organism>
<feature type="transmembrane region" description="Helical" evidence="1">
    <location>
        <begin position="6"/>
        <end position="25"/>
    </location>
</feature>
<dbReference type="KEGG" id="ckr:CKR_0114"/>
<dbReference type="AlphaFoldDB" id="B9DY40"/>
<keyword evidence="1" id="KW-0812">Transmembrane</keyword>
<evidence type="ECO:0000256" key="1">
    <source>
        <dbReference type="SAM" id="Phobius"/>
    </source>
</evidence>
<dbReference type="EMBL" id="AP009049">
    <property type="protein sequence ID" value="BAH05165.1"/>
    <property type="molecule type" value="Genomic_DNA"/>
</dbReference>
<dbReference type="Proteomes" id="UP000007969">
    <property type="component" value="Chromosome"/>
</dbReference>
<evidence type="ECO:0000313" key="3">
    <source>
        <dbReference type="Proteomes" id="UP000007969"/>
    </source>
</evidence>
<keyword evidence="1" id="KW-0472">Membrane</keyword>
<proteinExistence type="predicted"/>
<accession>B9DY40</accession>